<evidence type="ECO:0000313" key="1">
    <source>
        <dbReference type="EMBL" id="GAH14693.1"/>
    </source>
</evidence>
<organism evidence="1">
    <name type="scientific">marine sediment metagenome</name>
    <dbReference type="NCBI Taxonomy" id="412755"/>
    <lineage>
        <taxon>unclassified sequences</taxon>
        <taxon>metagenomes</taxon>
        <taxon>ecological metagenomes</taxon>
    </lineage>
</organism>
<protein>
    <recommendedName>
        <fullName evidence="2">RNA polymerase sigma-70 region 4 domain-containing protein</fullName>
    </recommendedName>
</protein>
<dbReference type="AlphaFoldDB" id="X1F1J9"/>
<evidence type="ECO:0008006" key="2">
    <source>
        <dbReference type="Google" id="ProtNLM"/>
    </source>
</evidence>
<comment type="caution">
    <text evidence="1">The sequence shown here is derived from an EMBL/GenBank/DDBJ whole genome shotgun (WGS) entry which is preliminary data.</text>
</comment>
<sequence>MPKNPGEKILSDLYNIKNKTLQQIADIYDVTRECVRQWMEECRLVRRKRGRRNSFDESNLKEMYHEYAGGEPVTKLLKKYRISSGTFYKLLFGPEKTRFKGKPKIKNISFRLSRKEFDSIKFWSNKLGISKSRFFRIAIRRYYDWYNSLSKEKKRKCTEKIQ</sequence>
<gene>
    <name evidence="1" type="ORF">S01H4_56555</name>
</gene>
<name>X1F1J9_9ZZZZ</name>
<dbReference type="EMBL" id="BART01032783">
    <property type="protein sequence ID" value="GAH14693.1"/>
    <property type="molecule type" value="Genomic_DNA"/>
</dbReference>
<reference evidence="1" key="1">
    <citation type="journal article" date="2014" name="Front. Microbiol.">
        <title>High frequency of phylogenetically diverse reductive dehalogenase-homologous genes in deep subseafloor sedimentary metagenomes.</title>
        <authorList>
            <person name="Kawai M."/>
            <person name="Futagami T."/>
            <person name="Toyoda A."/>
            <person name="Takaki Y."/>
            <person name="Nishi S."/>
            <person name="Hori S."/>
            <person name="Arai W."/>
            <person name="Tsubouchi T."/>
            <person name="Morono Y."/>
            <person name="Uchiyama I."/>
            <person name="Ito T."/>
            <person name="Fujiyama A."/>
            <person name="Inagaki F."/>
            <person name="Takami H."/>
        </authorList>
    </citation>
    <scope>NUCLEOTIDE SEQUENCE</scope>
    <source>
        <strain evidence="1">Expedition CK06-06</strain>
    </source>
</reference>
<proteinExistence type="predicted"/>
<accession>X1F1J9</accession>